<dbReference type="SUPFAM" id="SSF54928">
    <property type="entry name" value="RNA-binding domain, RBD"/>
    <property type="match status" value="1"/>
</dbReference>
<organism evidence="4 5">
    <name type="scientific">Nematostella vectensis</name>
    <name type="common">Starlet sea anemone</name>
    <dbReference type="NCBI Taxonomy" id="45351"/>
    <lineage>
        <taxon>Eukaryota</taxon>
        <taxon>Metazoa</taxon>
        <taxon>Cnidaria</taxon>
        <taxon>Anthozoa</taxon>
        <taxon>Hexacorallia</taxon>
        <taxon>Actiniaria</taxon>
        <taxon>Edwardsiidae</taxon>
        <taxon>Nematostella</taxon>
    </lineage>
</organism>
<dbReference type="InterPro" id="IPR035979">
    <property type="entry name" value="RBD_domain_sf"/>
</dbReference>
<accession>A7SV94</accession>
<dbReference type="InterPro" id="IPR012677">
    <property type="entry name" value="Nucleotide-bd_a/b_plait_sf"/>
</dbReference>
<protein>
    <recommendedName>
        <fullName evidence="3">RRM domain-containing protein</fullName>
    </recommendedName>
</protein>
<feature type="non-terminal residue" evidence="4">
    <location>
        <position position="81"/>
    </location>
</feature>
<dbReference type="STRING" id="45351.A7SV94"/>
<dbReference type="PANTHER" id="PTHR48027">
    <property type="entry name" value="HETEROGENEOUS NUCLEAR RIBONUCLEOPROTEIN 87F-RELATED"/>
    <property type="match status" value="1"/>
</dbReference>
<evidence type="ECO:0000313" key="5">
    <source>
        <dbReference type="Proteomes" id="UP000001593"/>
    </source>
</evidence>
<evidence type="ECO:0000313" key="4">
    <source>
        <dbReference type="EMBL" id="EDO32370.1"/>
    </source>
</evidence>
<dbReference type="InterPro" id="IPR052462">
    <property type="entry name" value="SLIRP/GR-RBP-like"/>
</dbReference>
<dbReference type="PROSITE" id="PS50102">
    <property type="entry name" value="RRM"/>
    <property type="match status" value="1"/>
</dbReference>
<reference evidence="4 5" key="1">
    <citation type="journal article" date="2007" name="Science">
        <title>Sea anemone genome reveals ancestral eumetazoan gene repertoire and genomic organization.</title>
        <authorList>
            <person name="Putnam N.H."/>
            <person name="Srivastava M."/>
            <person name="Hellsten U."/>
            <person name="Dirks B."/>
            <person name="Chapman J."/>
            <person name="Salamov A."/>
            <person name="Terry A."/>
            <person name="Shapiro H."/>
            <person name="Lindquist E."/>
            <person name="Kapitonov V.V."/>
            <person name="Jurka J."/>
            <person name="Genikhovich G."/>
            <person name="Grigoriev I.V."/>
            <person name="Lucas S.M."/>
            <person name="Steele R.E."/>
            <person name="Finnerty J.R."/>
            <person name="Technau U."/>
            <person name="Martindale M.Q."/>
            <person name="Rokhsar D.S."/>
        </authorList>
    </citation>
    <scope>NUCLEOTIDE SEQUENCE [LARGE SCALE GENOMIC DNA]</scope>
    <source>
        <strain evidence="5">CH2 X CH6</strain>
    </source>
</reference>
<dbReference type="HOGENOM" id="CLU_012062_28_8_1"/>
<dbReference type="PhylomeDB" id="A7SV94"/>
<proteinExistence type="predicted"/>
<keyword evidence="1 2" id="KW-0694">RNA-binding</keyword>
<dbReference type="InterPro" id="IPR000504">
    <property type="entry name" value="RRM_dom"/>
</dbReference>
<name>A7SV94_NEMVE</name>
<sequence>MADGENRGRKLYIGNLNFNSDEGEIEQAFEEFGVEKVDILRDKESGRSRGFGFVLLQTADQIAPAIEKMNQSSVGGRNITV</sequence>
<dbReference type="SMART" id="SM00360">
    <property type="entry name" value="RRM"/>
    <property type="match status" value="1"/>
</dbReference>
<evidence type="ECO:0000256" key="2">
    <source>
        <dbReference type="PROSITE-ProRule" id="PRU00176"/>
    </source>
</evidence>
<evidence type="ECO:0000259" key="3">
    <source>
        <dbReference type="PROSITE" id="PS50102"/>
    </source>
</evidence>
<keyword evidence="5" id="KW-1185">Reference proteome</keyword>
<dbReference type="EMBL" id="DS469828">
    <property type="protein sequence ID" value="EDO32370.1"/>
    <property type="molecule type" value="Genomic_DNA"/>
</dbReference>
<dbReference type="InParanoid" id="A7SV94"/>
<feature type="domain" description="RRM" evidence="3">
    <location>
        <begin position="9"/>
        <end position="81"/>
    </location>
</feature>
<dbReference type="eggNOG" id="KOG0118">
    <property type="taxonomic scope" value="Eukaryota"/>
</dbReference>
<dbReference type="Proteomes" id="UP000001593">
    <property type="component" value="Unassembled WGS sequence"/>
</dbReference>
<evidence type="ECO:0000256" key="1">
    <source>
        <dbReference type="ARBA" id="ARBA00022884"/>
    </source>
</evidence>
<gene>
    <name evidence="4" type="ORF">NEMVEDRAFT_v1g133819</name>
</gene>
<dbReference type="GO" id="GO:0003723">
    <property type="term" value="F:RNA binding"/>
    <property type="evidence" value="ECO:0007669"/>
    <property type="project" value="UniProtKB-UniRule"/>
</dbReference>
<dbReference type="Pfam" id="PF00076">
    <property type="entry name" value="RRM_1"/>
    <property type="match status" value="1"/>
</dbReference>
<dbReference type="AlphaFoldDB" id="A7SV94"/>
<dbReference type="Gene3D" id="3.30.70.330">
    <property type="match status" value="1"/>
</dbReference>